<feature type="compositionally biased region" description="Polar residues" evidence="1">
    <location>
        <begin position="60"/>
        <end position="69"/>
    </location>
</feature>
<dbReference type="Proteomes" id="UP001152561">
    <property type="component" value="Unassembled WGS sequence"/>
</dbReference>
<comment type="caution">
    <text evidence="2">The sequence shown here is derived from an EMBL/GenBank/DDBJ whole genome shotgun (WGS) entry which is preliminary data.</text>
</comment>
<keyword evidence="3" id="KW-1185">Reference proteome</keyword>
<proteinExistence type="predicted"/>
<feature type="region of interest" description="Disordered" evidence="1">
    <location>
        <begin position="44"/>
        <end position="83"/>
    </location>
</feature>
<reference evidence="3" key="1">
    <citation type="journal article" date="2023" name="Proc. Natl. Acad. Sci. U.S.A.">
        <title>Genomic and structural basis for evolution of tropane alkaloid biosynthesis.</title>
        <authorList>
            <person name="Wanga Y.-J."/>
            <person name="Taina T."/>
            <person name="Yua J.-Y."/>
            <person name="Lia J."/>
            <person name="Xua B."/>
            <person name="Chenc J."/>
            <person name="D'Auriad J.C."/>
            <person name="Huanga J.-P."/>
            <person name="Huanga S.-X."/>
        </authorList>
    </citation>
    <scope>NUCLEOTIDE SEQUENCE [LARGE SCALE GENOMIC DNA]</scope>
    <source>
        <strain evidence="3">cv. KIB-2019</strain>
    </source>
</reference>
<evidence type="ECO:0000313" key="2">
    <source>
        <dbReference type="EMBL" id="KAJ8567571.1"/>
    </source>
</evidence>
<protein>
    <submittedName>
        <fullName evidence="2">Uncharacterized protein</fullName>
    </submittedName>
</protein>
<sequence length="128" mass="14017">MRKAHCHLIGLTPLEPHLRNLQRESFVPPQAQVANAQNQSPADFQPVTGLAAHPRPHFHSAQSGNSGRTNVHPMTGNATGSVQKDTQIASSSCMSIDQICEENIQLFRRWDCIPSDWIVNNGILGDIG</sequence>
<dbReference type="AlphaFoldDB" id="A0A9Q1RQX8"/>
<accession>A0A9Q1RQX8</accession>
<gene>
    <name evidence="2" type="ORF">K7X08_019779</name>
</gene>
<name>A0A9Q1RQX8_9SOLA</name>
<evidence type="ECO:0000313" key="3">
    <source>
        <dbReference type="Proteomes" id="UP001152561"/>
    </source>
</evidence>
<evidence type="ECO:0000256" key="1">
    <source>
        <dbReference type="SAM" id="MobiDB-lite"/>
    </source>
</evidence>
<organism evidence="2 3">
    <name type="scientific">Anisodus acutangulus</name>
    <dbReference type="NCBI Taxonomy" id="402998"/>
    <lineage>
        <taxon>Eukaryota</taxon>
        <taxon>Viridiplantae</taxon>
        <taxon>Streptophyta</taxon>
        <taxon>Embryophyta</taxon>
        <taxon>Tracheophyta</taxon>
        <taxon>Spermatophyta</taxon>
        <taxon>Magnoliopsida</taxon>
        <taxon>eudicotyledons</taxon>
        <taxon>Gunneridae</taxon>
        <taxon>Pentapetalae</taxon>
        <taxon>asterids</taxon>
        <taxon>lamiids</taxon>
        <taxon>Solanales</taxon>
        <taxon>Solanaceae</taxon>
        <taxon>Solanoideae</taxon>
        <taxon>Hyoscyameae</taxon>
        <taxon>Anisodus</taxon>
    </lineage>
</organism>
<dbReference type="EMBL" id="JAJAGQ010000003">
    <property type="protein sequence ID" value="KAJ8567571.1"/>
    <property type="molecule type" value="Genomic_DNA"/>
</dbReference>